<dbReference type="PROSITE" id="PS51387">
    <property type="entry name" value="FAD_PCMH"/>
    <property type="match status" value="1"/>
</dbReference>
<sequence>MGEPDEAEEPSTGTGRRSVLRGGAAAAAGLLPGLSACGSGSDSGSGHPKPKASAAPSRSATASHRPSPLPTRRADWGALAKSLDGRVVRPGGRGYDDARRVFNARFDSVRPAAVAYCTRPEDVAECLRFARSTGTPFTVRSGGHSYAGWSTGRGLVVDVSELSSISVSGGTATIGAGAKLMSVYDRLAARGVTVPAGSCPTVGISGLALGGGHGVVSRAYGLTCDSLSGAEVVLADGRIAQVSANRDKELFWALRGAGNGNFGVVTELRFTTHPAPDCVTFSLTWPWARAAETARAWQEWLTSAPDRLWTHLVLKAGTGGRPTVSVGGLHLGDEGDLYNHLDRLSDRAGAPTTSSVTTRTYLKAMYYMAGCSETAVCLRQTAAPYTGRSHFHPGPLSSDALATLTDRIGRLRGLPAGGEGSVQLSALGGAVNRVGAHETAFVHRNSFLLGQYLVSWPRDASKSAVNRSTSWLDATHSALRPYTRGEAYQNYTDPGLRDWRQAYYGDNLPRLEKAKATYDPDRLFRFPQAI</sequence>
<proteinExistence type="inferred from homology"/>
<evidence type="ECO:0000259" key="7">
    <source>
        <dbReference type="PROSITE" id="PS51387"/>
    </source>
</evidence>
<organism evidence="8 9">
    <name type="scientific">Wenjunlia tyrosinilytica</name>
    <dbReference type="NCBI Taxonomy" id="1544741"/>
    <lineage>
        <taxon>Bacteria</taxon>
        <taxon>Bacillati</taxon>
        <taxon>Actinomycetota</taxon>
        <taxon>Actinomycetes</taxon>
        <taxon>Kitasatosporales</taxon>
        <taxon>Streptomycetaceae</taxon>
        <taxon>Wenjunlia</taxon>
    </lineage>
</organism>
<dbReference type="GO" id="GO:0071949">
    <property type="term" value="F:FAD binding"/>
    <property type="evidence" value="ECO:0007669"/>
    <property type="project" value="InterPro"/>
</dbReference>
<dbReference type="Gene3D" id="3.40.462.20">
    <property type="match status" value="1"/>
</dbReference>
<dbReference type="InterPro" id="IPR016169">
    <property type="entry name" value="FAD-bd_PCMH_sub2"/>
</dbReference>
<feature type="compositionally biased region" description="Low complexity" evidence="6">
    <location>
        <begin position="15"/>
        <end position="66"/>
    </location>
</feature>
<keyword evidence="4" id="KW-0274">FAD</keyword>
<evidence type="ECO:0000256" key="6">
    <source>
        <dbReference type="SAM" id="MobiDB-lite"/>
    </source>
</evidence>
<dbReference type="PROSITE" id="PS51318">
    <property type="entry name" value="TAT"/>
    <property type="match status" value="1"/>
</dbReference>
<keyword evidence="3" id="KW-0285">Flavoprotein</keyword>
<accession>A0A917ZPV0</accession>
<dbReference type="EMBL" id="BMMS01000009">
    <property type="protein sequence ID" value="GGO87354.1"/>
    <property type="molecule type" value="Genomic_DNA"/>
</dbReference>
<gene>
    <name evidence="8" type="ORF">GCM10012280_25650</name>
</gene>
<dbReference type="SUPFAM" id="SSF56176">
    <property type="entry name" value="FAD-binding/transporter-associated domain-like"/>
    <property type="match status" value="1"/>
</dbReference>
<feature type="domain" description="FAD-binding PCMH-type" evidence="7">
    <location>
        <begin position="106"/>
        <end position="275"/>
    </location>
</feature>
<dbReference type="RefSeq" id="WP_189131726.1">
    <property type="nucleotide sequence ID" value="NZ_BMMS01000009.1"/>
</dbReference>
<comment type="similarity">
    <text evidence="2">Belongs to the oxygen-dependent FAD-linked oxidoreductase family.</text>
</comment>
<evidence type="ECO:0000256" key="1">
    <source>
        <dbReference type="ARBA" id="ARBA00001974"/>
    </source>
</evidence>
<protein>
    <submittedName>
        <fullName evidence="8">FAD-binding dehydrogenase</fullName>
    </submittedName>
</protein>
<dbReference type="PANTHER" id="PTHR42973:SF39">
    <property type="entry name" value="FAD-BINDING PCMH-TYPE DOMAIN-CONTAINING PROTEIN"/>
    <property type="match status" value="1"/>
</dbReference>
<dbReference type="InterPro" id="IPR006311">
    <property type="entry name" value="TAT_signal"/>
</dbReference>
<dbReference type="Gene3D" id="3.30.43.10">
    <property type="entry name" value="Uridine Diphospho-n-acetylenolpyruvylglucosamine Reductase, domain 2"/>
    <property type="match status" value="1"/>
</dbReference>
<dbReference type="InterPro" id="IPR012951">
    <property type="entry name" value="BBE"/>
</dbReference>
<dbReference type="Gene3D" id="3.30.465.10">
    <property type="match status" value="1"/>
</dbReference>
<dbReference type="Pfam" id="PF08031">
    <property type="entry name" value="BBE"/>
    <property type="match status" value="1"/>
</dbReference>
<dbReference type="InterPro" id="IPR016167">
    <property type="entry name" value="FAD-bd_PCMH_sub1"/>
</dbReference>
<evidence type="ECO:0000256" key="2">
    <source>
        <dbReference type="ARBA" id="ARBA00005466"/>
    </source>
</evidence>
<dbReference type="InterPro" id="IPR016166">
    <property type="entry name" value="FAD-bd_PCMH"/>
</dbReference>
<reference evidence="8" key="1">
    <citation type="journal article" date="2014" name="Int. J. Syst. Evol. Microbiol.">
        <title>Complete genome sequence of Corynebacterium casei LMG S-19264T (=DSM 44701T), isolated from a smear-ripened cheese.</title>
        <authorList>
            <consortium name="US DOE Joint Genome Institute (JGI-PGF)"/>
            <person name="Walter F."/>
            <person name="Albersmeier A."/>
            <person name="Kalinowski J."/>
            <person name="Ruckert C."/>
        </authorList>
    </citation>
    <scope>NUCLEOTIDE SEQUENCE</scope>
    <source>
        <strain evidence="8">CGMCC 4.7201</strain>
    </source>
</reference>
<dbReference type="PANTHER" id="PTHR42973">
    <property type="entry name" value="BINDING OXIDOREDUCTASE, PUTATIVE (AFU_ORTHOLOGUE AFUA_1G17690)-RELATED"/>
    <property type="match status" value="1"/>
</dbReference>
<name>A0A917ZPV0_9ACTN</name>
<evidence type="ECO:0000256" key="3">
    <source>
        <dbReference type="ARBA" id="ARBA00022630"/>
    </source>
</evidence>
<reference evidence="8" key="2">
    <citation type="submission" date="2020-09" db="EMBL/GenBank/DDBJ databases">
        <authorList>
            <person name="Sun Q."/>
            <person name="Zhou Y."/>
        </authorList>
    </citation>
    <scope>NUCLEOTIDE SEQUENCE</scope>
    <source>
        <strain evidence="8">CGMCC 4.7201</strain>
    </source>
</reference>
<keyword evidence="9" id="KW-1185">Reference proteome</keyword>
<evidence type="ECO:0000313" key="8">
    <source>
        <dbReference type="EMBL" id="GGO87354.1"/>
    </source>
</evidence>
<evidence type="ECO:0000313" key="9">
    <source>
        <dbReference type="Proteomes" id="UP000641932"/>
    </source>
</evidence>
<comment type="caution">
    <text evidence="8">The sequence shown here is derived from an EMBL/GenBank/DDBJ whole genome shotgun (WGS) entry which is preliminary data.</text>
</comment>
<dbReference type="Proteomes" id="UP000641932">
    <property type="component" value="Unassembled WGS sequence"/>
</dbReference>
<feature type="region of interest" description="Disordered" evidence="6">
    <location>
        <begin position="1"/>
        <end position="74"/>
    </location>
</feature>
<comment type="cofactor">
    <cofactor evidence="1">
        <name>FAD</name>
        <dbReference type="ChEBI" id="CHEBI:57692"/>
    </cofactor>
</comment>
<evidence type="ECO:0000256" key="5">
    <source>
        <dbReference type="ARBA" id="ARBA00023002"/>
    </source>
</evidence>
<dbReference type="InterPro" id="IPR036318">
    <property type="entry name" value="FAD-bd_PCMH-like_sf"/>
</dbReference>
<dbReference type="Pfam" id="PF01565">
    <property type="entry name" value="FAD_binding_4"/>
    <property type="match status" value="1"/>
</dbReference>
<dbReference type="GO" id="GO:0016491">
    <property type="term" value="F:oxidoreductase activity"/>
    <property type="evidence" value="ECO:0007669"/>
    <property type="project" value="UniProtKB-KW"/>
</dbReference>
<dbReference type="AlphaFoldDB" id="A0A917ZPV0"/>
<dbReference type="InterPro" id="IPR050416">
    <property type="entry name" value="FAD-linked_Oxidoreductase"/>
</dbReference>
<keyword evidence="5" id="KW-0560">Oxidoreductase</keyword>
<evidence type="ECO:0000256" key="4">
    <source>
        <dbReference type="ARBA" id="ARBA00022827"/>
    </source>
</evidence>
<dbReference type="InterPro" id="IPR006094">
    <property type="entry name" value="Oxid_FAD_bind_N"/>
</dbReference>